<keyword evidence="9 10" id="KW-0275">Fatty acid biosynthesis</keyword>
<dbReference type="GO" id="GO:0030148">
    <property type="term" value="P:sphingolipid biosynthetic process"/>
    <property type="evidence" value="ECO:0007669"/>
    <property type="project" value="TreeGrafter"/>
</dbReference>
<dbReference type="GO" id="GO:0034626">
    <property type="term" value="P:fatty acid elongation, polyunsaturated fatty acid"/>
    <property type="evidence" value="ECO:0007669"/>
    <property type="project" value="TreeGrafter"/>
</dbReference>
<evidence type="ECO:0000256" key="1">
    <source>
        <dbReference type="ARBA" id="ARBA00004141"/>
    </source>
</evidence>
<organism evidence="11">
    <name type="scientific">Timema monikensis</name>
    <dbReference type="NCBI Taxonomy" id="170555"/>
    <lineage>
        <taxon>Eukaryota</taxon>
        <taxon>Metazoa</taxon>
        <taxon>Ecdysozoa</taxon>
        <taxon>Arthropoda</taxon>
        <taxon>Hexapoda</taxon>
        <taxon>Insecta</taxon>
        <taxon>Pterygota</taxon>
        <taxon>Neoptera</taxon>
        <taxon>Polyneoptera</taxon>
        <taxon>Phasmatodea</taxon>
        <taxon>Timematodea</taxon>
        <taxon>Timematoidea</taxon>
        <taxon>Timematidae</taxon>
        <taxon>Timema</taxon>
    </lineage>
</organism>
<evidence type="ECO:0000256" key="4">
    <source>
        <dbReference type="ARBA" id="ARBA00022692"/>
    </source>
</evidence>
<keyword evidence="3 10" id="KW-0808">Transferase</keyword>
<dbReference type="PANTHER" id="PTHR11157">
    <property type="entry name" value="FATTY ACID ACYL TRANSFERASE-RELATED"/>
    <property type="match status" value="1"/>
</dbReference>
<keyword evidence="2 10" id="KW-0444">Lipid biosynthesis</keyword>
<feature type="transmembrane region" description="Helical" evidence="10">
    <location>
        <begin position="345"/>
        <end position="364"/>
    </location>
</feature>
<evidence type="ECO:0000256" key="6">
    <source>
        <dbReference type="ARBA" id="ARBA00022989"/>
    </source>
</evidence>
<evidence type="ECO:0000256" key="8">
    <source>
        <dbReference type="ARBA" id="ARBA00023136"/>
    </source>
</evidence>
<dbReference type="GO" id="GO:0034625">
    <property type="term" value="P:fatty acid elongation, monounsaturated fatty acid"/>
    <property type="evidence" value="ECO:0007669"/>
    <property type="project" value="TreeGrafter"/>
</dbReference>
<evidence type="ECO:0000256" key="10">
    <source>
        <dbReference type="RuleBase" id="RU361115"/>
    </source>
</evidence>
<comment type="subcellular location">
    <subcellularLocation>
        <location evidence="1">Membrane</location>
        <topology evidence="1">Multi-pass membrane protein</topology>
    </subcellularLocation>
</comment>
<dbReference type="EMBL" id="OB793155">
    <property type="protein sequence ID" value="CAD7426270.1"/>
    <property type="molecule type" value="Genomic_DNA"/>
</dbReference>
<evidence type="ECO:0000256" key="5">
    <source>
        <dbReference type="ARBA" id="ARBA00022832"/>
    </source>
</evidence>
<evidence type="ECO:0000256" key="7">
    <source>
        <dbReference type="ARBA" id="ARBA00023098"/>
    </source>
</evidence>
<feature type="transmembrane region" description="Helical" evidence="10">
    <location>
        <begin position="279"/>
        <end position="298"/>
    </location>
</feature>
<name>A0A7R9E371_9NEOP</name>
<dbReference type="GO" id="GO:0009922">
    <property type="term" value="F:fatty acid elongase activity"/>
    <property type="evidence" value="ECO:0007669"/>
    <property type="project" value="UniProtKB-EC"/>
</dbReference>
<protein>
    <recommendedName>
        <fullName evidence="10">Elongation of very long chain fatty acids protein</fullName>
        <ecNumber evidence="10">2.3.1.199</ecNumber>
    </recommendedName>
    <alternativeName>
        <fullName evidence="10">Very-long-chain 3-oxoacyl-CoA synthase</fullName>
    </alternativeName>
</protein>
<evidence type="ECO:0000256" key="3">
    <source>
        <dbReference type="ARBA" id="ARBA00022679"/>
    </source>
</evidence>
<dbReference type="Pfam" id="PF01151">
    <property type="entry name" value="ELO"/>
    <property type="match status" value="2"/>
</dbReference>
<proteinExistence type="inferred from homology"/>
<comment type="similarity">
    <text evidence="10">Belongs to the ELO family.</text>
</comment>
<feature type="transmembrane region" description="Helical" evidence="10">
    <location>
        <begin position="149"/>
        <end position="168"/>
    </location>
</feature>
<keyword evidence="8 10" id="KW-0472">Membrane</keyword>
<comment type="catalytic activity">
    <reaction evidence="10">
        <text>a very-long-chain acyl-CoA + malonyl-CoA + H(+) = a very-long-chain 3-oxoacyl-CoA + CO2 + CoA</text>
        <dbReference type="Rhea" id="RHEA:32727"/>
        <dbReference type="ChEBI" id="CHEBI:15378"/>
        <dbReference type="ChEBI" id="CHEBI:16526"/>
        <dbReference type="ChEBI" id="CHEBI:57287"/>
        <dbReference type="ChEBI" id="CHEBI:57384"/>
        <dbReference type="ChEBI" id="CHEBI:90725"/>
        <dbReference type="ChEBI" id="CHEBI:90736"/>
        <dbReference type="EC" id="2.3.1.199"/>
    </reaction>
</comment>
<evidence type="ECO:0000256" key="9">
    <source>
        <dbReference type="ARBA" id="ARBA00023160"/>
    </source>
</evidence>
<keyword evidence="5 10" id="KW-0276">Fatty acid metabolism</keyword>
<dbReference type="AlphaFoldDB" id="A0A7R9E371"/>
<dbReference type="GO" id="GO:0042761">
    <property type="term" value="P:very long-chain fatty acid biosynthetic process"/>
    <property type="evidence" value="ECO:0007669"/>
    <property type="project" value="TreeGrafter"/>
</dbReference>
<evidence type="ECO:0000256" key="2">
    <source>
        <dbReference type="ARBA" id="ARBA00022516"/>
    </source>
</evidence>
<accession>A0A7R9E371</accession>
<dbReference type="PANTHER" id="PTHR11157:SF28">
    <property type="entry name" value="ELONGATION OF VERY LONG CHAIN FATTY ACIDS PROTEIN"/>
    <property type="match status" value="1"/>
</dbReference>
<reference evidence="11" key="1">
    <citation type="submission" date="2020-11" db="EMBL/GenBank/DDBJ databases">
        <authorList>
            <person name="Tran Van P."/>
        </authorList>
    </citation>
    <scope>NUCLEOTIDE SEQUENCE</scope>
</reference>
<keyword evidence="6 10" id="KW-1133">Transmembrane helix</keyword>
<feature type="transmembrane region" description="Helical" evidence="10">
    <location>
        <begin position="376"/>
        <end position="394"/>
    </location>
</feature>
<feature type="transmembrane region" description="Helical" evidence="10">
    <location>
        <begin position="12"/>
        <end position="31"/>
    </location>
</feature>
<dbReference type="GO" id="GO:0005789">
    <property type="term" value="C:endoplasmic reticulum membrane"/>
    <property type="evidence" value="ECO:0007669"/>
    <property type="project" value="TreeGrafter"/>
</dbReference>
<dbReference type="InterPro" id="IPR002076">
    <property type="entry name" value="ELO_fam"/>
</dbReference>
<keyword evidence="4 10" id="KW-0812">Transmembrane</keyword>
<evidence type="ECO:0000313" key="11">
    <source>
        <dbReference type="EMBL" id="CAD7426270.1"/>
    </source>
</evidence>
<sequence length="496" mass="57444">MRDKSNGEFFKKINLYHLTVMTIIYSNYVFYAEIAWTQPEFRCHGSYLYFTLSARIHPTPRTFVAFNRHLRGTSHFAPVMVIVGRMRCHRMVAEEEISNTMGHSAIDCCNTMTQIHKSSAEYWQWMKQLLPDTCNANVNVPDPRTVDWFLVRSPIPVVTIIFSYIYFAQHLGPKLMQKHSPFDLSTIIMVYNVAQIIHNVWILSEGLQAGWWGSYNIFCQPVDYSSSAQALRIFFVLRKKNNQITPLHVLHHSGMPAVAFICVKYYPGGHGTLTGLLNSFIHSIMYFYYLIAGLGPSFKKYLWWKQYLTLLQMVSLKKIFIYCTLCMACNNGIDSRTTDWFMVGSPVPVLIICMSYIYLVLYLGPKLMRNRSPFDLSTIIMVFNAIQIVHNVWMLNEPDGGEVITFYVNLSIIHLTLRLLGNLPLLILFSDFLRIKEKKPSNYSLACISSCWDAGSRFHLCELLPRRAWYVYCLAKHFDSFHHVLLLLCSGTWTKL</sequence>
<dbReference type="EC" id="2.3.1.199" evidence="10"/>
<gene>
    <name evidence="11" type="ORF">TMSB3V08_LOCUS3161</name>
</gene>
<dbReference type="GO" id="GO:0019367">
    <property type="term" value="P:fatty acid elongation, saturated fatty acid"/>
    <property type="evidence" value="ECO:0007669"/>
    <property type="project" value="TreeGrafter"/>
</dbReference>
<keyword evidence="7 10" id="KW-0443">Lipid metabolism</keyword>
<feature type="transmembrane region" description="Helical" evidence="10">
    <location>
        <begin position="406"/>
        <end position="429"/>
    </location>
</feature>